<comment type="subcellular location">
    <subcellularLocation>
        <location evidence="1">Cell membrane</location>
        <topology evidence="1">Multi-pass membrane protein</topology>
    </subcellularLocation>
</comment>
<dbReference type="Pfam" id="PF07690">
    <property type="entry name" value="MFS_1"/>
    <property type="match status" value="1"/>
</dbReference>
<feature type="transmembrane region" description="Helical" evidence="7">
    <location>
        <begin position="462"/>
        <end position="489"/>
    </location>
</feature>
<keyword evidence="3" id="KW-1003">Cell membrane</keyword>
<protein>
    <submittedName>
        <fullName evidence="9">EmrB/QacA subfamily drug resistance transporter</fullName>
    </submittedName>
</protein>
<evidence type="ECO:0000313" key="10">
    <source>
        <dbReference type="Proteomes" id="UP000239415"/>
    </source>
</evidence>
<feature type="transmembrane region" description="Helical" evidence="7">
    <location>
        <begin position="164"/>
        <end position="185"/>
    </location>
</feature>
<dbReference type="OrthoDB" id="9781469at2"/>
<feature type="transmembrane region" description="Helical" evidence="7">
    <location>
        <begin position="197"/>
        <end position="217"/>
    </location>
</feature>
<dbReference type="InterPro" id="IPR036259">
    <property type="entry name" value="MFS_trans_sf"/>
</dbReference>
<dbReference type="PROSITE" id="PS50850">
    <property type="entry name" value="MFS"/>
    <property type="match status" value="1"/>
</dbReference>
<evidence type="ECO:0000256" key="5">
    <source>
        <dbReference type="ARBA" id="ARBA00022989"/>
    </source>
</evidence>
<comment type="caution">
    <text evidence="9">The sequence shown here is derived from an EMBL/GenBank/DDBJ whole genome shotgun (WGS) entry which is preliminary data.</text>
</comment>
<accession>A0A2T0K7U5</accession>
<keyword evidence="2" id="KW-0813">Transport</keyword>
<feature type="transmembrane region" description="Helical" evidence="7">
    <location>
        <begin position="229"/>
        <end position="246"/>
    </location>
</feature>
<dbReference type="EMBL" id="PVMZ01000011">
    <property type="protein sequence ID" value="PRX18911.1"/>
    <property type="molecule type" value="Genomic_DNA"/>
</dbReference>
<dbReference type="PANTHER" id="PTHR42718">
    <property type="entry name" value="MAJOR FACILITATOR SUPERFAMILY MULTIDRUG TRANSPORTER MFSC"/>
    <property type="match status" value="1"/>
</dbReference>
<gene>
    <name evidence="9" type="ORF">CLV67_11158</name>
</gene>
<feature type="transmembrane region" description="Helical" evidence="7">
    <location>
        <begin position="139"/>
        <end position="158"/>
    </location>
</feature>
<evidence type="ECO:0000256" key="7">
    <source>
        <dbReference type="SAM" id="Phobius"/>
    </source>
</evidence>
<feature type="transmembrane region" description="Helical" evidence="7">
    <location>
        <begin position="103"/>
        <end position="127"/>
    </location>
</feature>
<dbReference type="Gene3D" id="1.20.1720.10">
    <property type="entry name" value="Multidrug resistance protein D"/>
    <property type="match status" value="2"/>
</dbReference>
<dbReference type="AlphaFoldDB" id="A0A2T0K7U5"/>
<evidence type="ECO:0000256" key="3">
    <source>
        <dbReference type="ARBA" id="ARBA00022475"/>
    </source>
</evidence>
<dbReference type="NCBIfam" id="TIGR00711">
    <property type="entry name" value="efflux_EmrB"/>
    <property type="match status" value="1"/>
</dbReference>
<feature type="domain" description="Major facilitator superfamily (MFS) profile" evidence="8">
    <location>
        <begin position="12"/>
        <end position="493"/>
    </location>
</feature>
<evidence type="ECO:0000313" key="9">
    <source>
        <dbReference type="EMBL" id="PRX18911.1"/>
    </source>
</evidence>
<dbReference type="SUPFAM" id="SSF103473">
    <property type="entry name" value="MFS general substrate transporter"/>
    <property type="match status" value="1"/>
</dbReference>
<evidence type="ECO:0000256" key="1">
    <source>
        <dbReference type="ARBA" id="ARBA00004651"/>
    </source>
</evidence>
<evidence type="ECO:0000259" key="8">
    <source>
        <dbReference type="PROSITE" id="PS50850"/>
    </source>
</evidence>
<evidence type="ECO:0000256" key="2">
    <source>
        <dbReference type="ARBA" id="ARBA00022448"/>
    </source>
</evidence>
<dbReference type="InterPro" id="IPR020846">
    <property type="entry name" value="MFS_dom"/>
</dbReference>
<dbReference type="PANTHER" id="PTHR42718:SF42">
    <property type="entry name" value="EXPORT PROTEIN"/>
    <property type="match status" value="1"/>
</dbReference>
<reference evidence="9 10" key="1">
    <citation type="submission" date="2018-03" db="EMBL/GenBank/DDBJ databases">
        <title>Genomic Encyclopedia of Archaeal and Bacterial Type Strains, Phase II (KMG-II): from individual species to whole genera.</title>
        <authorList>
            <person name="Goeker M."/>
        </authorList>
    </citation>
    <scope>NUCLEOTIDE SEQUENCE [LARGE SCALE GENOMIC DNA]</scope>
    <source>
        <strain evidence="9 10">DSM 43146</strain>
    </source>
</reference>
<name>A0A2T0K7U5_9ACTN</name>
<dbReference type="RefSeq" id="WP_106322827.1">
    <property type="nucleotide sequence ID" value="NZ_BOMO01000094.1"/>
</dbReference>
<sequence>MVTSKKNARWYALAALALCTVAIGLDGTVLSVALPTLAGDLGATTADLQWFTTSYLLVLAAMLLPAGMLGDRFGRKRLLLGALVIFGAASAACAMAETTGQLIAARAVLGLGSAVIMSLIGAVLTVLFDERERPRALTIWITANALGIPLGPLLGGWLLDNFHWGSVFLINLPIVGLGLIAVAVLVPESYGDRRRRFDLPGILLSTIGLVAVTYGIIEAGDRGWGDAGTSVTIAVGVFALVALVLWQRRAAAPLIDLGLFRNRSFTGGTIMATIAGFAFFGLLFALPQLFQAVNGTDAFGTGVRLLPVIGGLMVGARLGEKAAARFGPRAVIAAGLALMSAALFAGTATGTGTGYGWVAAWIGVAGVGLGLTMPTSMNVTISTLDAERSGVGNALIQAIRQVGSAIGVAVLGMVLNSGYRDTVDVGGLPPEAADAVRDSAASGVAVAGRAGSPELLDSVRDAFVHGMGLSLIVSGAVAAAGAILALIILPRGLPADRSPAPMAESVA</sequence>
<feature type="transmembrane region" description="Helical" evidence="7">
    <location>
        <begin position="354"/>
        <end position="373"/>
    </location>
</feature>
<dbReference type="GO" id="GO:0005886">
    <property type="term" value="C:plasma membrane"/>
    <property type="evidence" value="ECO:0007669"/>
    <property type="project" value="UniProtKB-SubCell"/>
</dbReference>
<organism evidence="9 10">
    <name type="scientific">Actinoplanes italicus</name>
    <dbReference type="NCBI Taxonomy" id="113567"/>
    <lineage>
        <taxon>Bacteria</taxon>
        <taxon>Bacillati</taxon>
        <taxon>Actinomycetota</taxon>
        <taxon>Actinomycetes</taxon>
        <taxon>Micromonosporales</taxon>
        <taxon>Micromonosporaceae</taxon>
        <taxon>Actinoplanes</taxon>
    </lineage>
</organism>
<feature type="transmembrane region" description="Helical" evidence="7">
    <location>
        <begin position="47"/>
        <end position="66"/>
    </location>
</feature>
<keyword evidence="5 7" id="KW-1133">Transmembrane helix</keyword>
<dbReference type="GO" id="GO:0022857">
    <property type="term" value="F:transmembrane transporter activity"/>
    <property type="evidence" value="ECO:0007669"/>
    <property type="project" value="InterPro"/>
</dbReference>
<evidence type="ECO:0000256" key="6">
    <source>
        <dbReference type="ARBA" id="ARBA00023136"/>
    </source>
</evidence>
<feature type="transmembrane region" description="Helical" evidence="7">
    <location>
        <begin position="267"/>
        <end position="286"/>
    </location>
</feature>
<keyword evidence="4 7" id="KW-0812">Transmembrane</keyword>
<keyword evidence="6 7" id="KW-0472">Membrane</keyword>
<keyword evidence="10" id="KW-1185">Reference proteome</keyword>
<proteinExistence type="predicted"/>
<feature type="transmembrane region" description="Helical" evidence="7">
    <location>
        <begin position="298"/>
        <end position="318"/>
    </location>
</feature>
<dbReference type="InterPro" id="IPR011701">
    <property type="entry name" value="MFS"/>
</dbReference>
<evidence type="ECO:0000256" key="4">
    <source>
        <dbReference type="ARBA" id="ARBA00022692"/>
    </source>
</evidence>
<dbReference type="CDD" id="cd17321">
    <property type="entry name" value="MFS_MMR_MDR_like"/>
    <property type="match status" value="1"/>
</dbReference>
<dbReference type="Proteomes" id="UP000239415">
    <property type="component" value="Unassembled WGS sequence"/>
</dbReference>
<feature type="transmembrane region" description="Helical" evidence="7">
    <location>
        <begin position="330"/>
        <end position="348"/>
    </location>
</feature>
<feature type="transmembrane region" description="Helical" evidence="7">
    <location>
        <begin position="78"/>
        <end position="97"/>
    </location>
</feature>
<dbReference type="InterPro" id="IPR004638">
    <property type="entry name" value="EmrB-like"/>
</dbReference>
<dbReference type="PRINTS" id="PR01036">
    <property type="entry name" value="TCRTETB"/>
</dbReference>